<dbReference type="AlphaFoldDB" id="A0A511FFS5"/>
<keyword evidence="3" id="KW-1185">Reference proteome</keyword>
<reference evidence="1 3" key="1">
    <citation type="submission" date="2019-07" db="EMBL/GenBank/DDBJ databases">
        <title>Whole genome shotgun sequence of Cellulomonas hominis NBRC 16055.</title>
        <authorList>
            <person name="Hosoyama A."/>
            <person name="Uohara A."/>
            <person name="Ohji S."/>
            <person name="Ichikawa N."/>
        </authorList>
    </citation>
    <scope>NUCLEOTIDE SEQUENCE [LARGE SCALE GENOMIC DNA]</scope>
    <source>
        <strain evidence="1 3">NBRC 16055</strain>
    </source>
</reference>
<organism evidence="1 3">
    <name type="scientific">Cellulomonas hominis</name>
    <dbReference type="NCBI Taxonomy" id="156981"/>
    <lineage>
        <taxon>Bacteria</taxon>
        <taxon>Bacillati</taxon>
        <taxon>Actinomycetota</taxon>
        <taxon>Actinomycetes</taxon>
        <taxon>Micrococcales</taxon>
        <taxon>Cellulomonadaceae</taxon>
        <taxon>Cellulomonas</taxon>
    </lineage>
</organism>
<dbReference type="RefSeq" id="WP_146839763.1">
    <property type="nucleotide sequence ID" value="NZ_BJVQ01000060.1"/>
</dbReference>
<comment type="caution">
    <text evidence="1">The sequence shown here is derived from an EMBL/GenBank/DDBJ whole genome shotgun (WGS) entry which is preliminary data.</text>
</comment>
<dbReference type="OrthoDB" id="3521501at2"/>
<dbReference type="EMBL" id="BJVQ01000060">
    <property type="protein sequence ID" value="GEL48071.1"/>
    <property type="molecule type" value="Genomic_DNA"/>
</dbReference>
<evidence type="ECO:0000313" key="4">
    <source>
        <dbReference type="Proteomes" id="UP000564629"/>
    </source>
</evidence>
<dbReference type="EMBL" id="JACHDN010000001">
    <property type="protein sequence ID" value="MBB5474847.1"/>
    <property type="molecule type" value="Genomic_DNA"/>
</dbReference>
<dbReference type="Proteomes" id="UP000321723">
    <property type="component" value="Unassembled WGS sequence"/>
</dbReference>
<sequence length="133" mass="15064">MTTLSRRPYRPSSTTIEAYTQGDCWHLAHAIHQRTGWPMIFADPTDLRASARYWEHAAVVMPCGRVLDIEGVRTRREWKQRWGAARVTVVSSSAAIRADWIGDQERLFTTQTAAVAARLLRGITREKHAAAHP</sequence>
<reference evidence="2 4" key="2">
    <citation type="submission" date="2020-08" db="EMBL/GenBank/DDBJ databases">
        <title>Sequencing the genomes of 1000 actinobacteria strains.</title>
        <authorList>
            <person name="Klenk H.-P."/>
        </authorList>
    </citation>
    <scope>NUCLEOTIDE SEQUENCE [LARGE SCALE GENOMIC DNA]</scope>
    <source>
        <strain evidence="2 4">DSM 9581</strain>
    </source>
</reference>
<evidence type="ECO:0000313" key="3">
    <source>
        <dbReference type="Proteomes" id="UP000321723"/>
    </source>
</evidence>
<dbReference type="Proteomes" id="UP000564629">
    <property type="component" value="Unassembled WGS sequence"/>
</dbReference>
<accession>A0A511FFS5</accession>
<name>A0A511FFS5_9CELL</name>
<protein>
    <submittedName>
        <fullName evidence="1">Uncharacterized protein</fullName>
    </submittedName>
</protein>
<evidence type="ECO:0000313" key="1">
    <source>
        <dbReference type="EMBL" id="GEL48071.1"/>
    </source>
</evidence>
<gene>
    <name evidence="1" type="ORF">CHO01_31870</name>
    <name evidence="2" type="ORF">HNR08_003583</name>
</gene>
<proteinExistence type="predicted"/>
<evidence type="ECO:0000313" key="2">
    <source>
        <dbReference type="EMBL" id="MBB5474847.1"/>
    </source>
</evidence>